<evidence type="ECO:0000313" key="6">
    <source>
        <dbReference type="Proteomes" id="UP000249794"/>
    </source>
</evidence>
<feature type="region of interest" description="Disordered" evidence="2">
    <location>
        <begin position="351"/>
        <end position="381"/>
    </location>
</feature>
<name>A0A2W4WV67_9CYAN</name>
<evidence type="ECO:0000256" key="3">
    <source>
        <dbReference type="SAM" id="Phobius"/>
    </source>
</evidence>
<feature type="domain" description="NERD" evidence="4">
    <location>
        <begin position="481"/>
        <end position="612"/>
    </location>
</feature>
<dbReference type="Proteomes" id="UP000249794">
    <property type="component" value="Unassembled WGS sequence"/>
</dbReference>
<keyword evidence="3" id="KW-0472">Membrane</keyword>
<sequence>MSYQLSSIKETLQATVSSFGRLLLIGSAAFGIASYANFGHHKSYWNGTIERVQTVDFNMLSHMLPTKLSQALIAGDTQEIQRTLDSNYGLFGLVVTDCTSSQSDCSQNVQYMSDSKLPWRKLLSDDTLSTSAYDVLRDPPPMYPTGSYADSRDPIRNSTGLVNTGRIIGRVYYVRGVPPSFFAAYSKWISAWPASFGSDSGTNRYYSLTTGLFGIGGLSAWMFMEMGFAKRRKHIVQLSQQKERLALAQSALIEEAQDLRQQLQERLTENVQLIKEQSRNLVKLEAAQKKYQAQESGLRASLQILQERLNAQEQRREEEKQQQIDLQTAIDHQSRAAELLKREIADLKTQDLEGERSRQQTEEKMAGLRKEQETKQKLLDKNTTELNQVRLALSLTNEERDEGAKLAEILRQQIEESKLQQANASTEHQESQKLLRQIEGEKEEGQQHIKALETKLRDEKKQGDQLKAFVDGLSKSSLNLFEKKIVKELNTTTRVQSAAWSLLDQFDVSSRSRRTASMFTDCIVIGDSFIAIIEAKNYSGKIYAEGDTSNSVWLSLDHQKHSMEIASCWGNNPYKQVHTYVSGAMQLFRDNSSFLSKNIVKEIALYGVVVFPDNADLSALDTHLGAHYRITQLGDLVDVLHDLERQARQHPSRTKLSVADVENCLYGRKSLKPLRRSAA</sequence>
<evidence type="ECO:0000313" key="5">
    <source>
        <dbReference type="EMBL" id="PZO45769.1"/>
    </source>
</evidence>
<keyword evidence="1" id="KW-0175">Coiled coil</keyword>
<feature type="coiled-coil region" evidence="1">
    <location>
        <begin position="407"/>
        <end position="462"/>
    </location>
</feature>
<protein>
    <recommendedName>
        <fullName evidence="4">NERD domain-containing protein</fullName>
    </recommendedName>
</protein>
<evidence type="ECO:0000256" key="1">
    <source>
        <dbReference type="SAM" id="Coils"/>
    </source>
</evidence>
<evidence type="ECO:0000259" key="4">
    <source>
        <dbReference type="Pfam" id="PF08378"/>
    </source>
</evidence>
<feature type="transmembrane region" description="Helical" evidence="3">
    <location>
        <begin position="205"/>
        <end position="224"/>
    </location>
</feature>
<organism evidence="5 6">
    <name type="scientific">Phormidesmis priestleyi</name>
    <dbReference type="NCBI Taxonomy" id="268141"/>
    <lineage>
        <taxon>Bacteria</taxon>
        <taxon>Bacillati</taxon>
        <taxon>Cyanobacteriota</taxon>
        <taxon>Cyanophyceae</taxon>
        <taxon>Leptolyngbyales</taxon>
        <taxon>Leptolyngbyaceae</taxon>
        <taxon>Phormidesmis</taxon>
    </lineage>
</organism>
<dbReference type="Pfam" id="PF08378">
    <property type="entry name" value="NERD"/>
    <property type="match status" value="1"/>
</dbReference>
<reference evidence="6" key="1">
    <citation type="submission" date="2018-04" db="EMBL/GenBank/DDBJ databases">
        <authorList>
            <person name="Cornet L."/>
        </authorList>
    </citation>
    <scope>NUCLEOTIDE SEQUENCE [LARGE SCALE GENOMIC DNA]</scope>
</reference>
<accession>A0A2W4WV67</accession>
<dbReference type="InterPro" id="IPR011528">
    <property type="entry name" value="NERD"/>
</dbReference>
<proteinExistence type="predicted"/>
<comment type="caution">
    <text evidence="5">The sequence shown here is derived from an EMBL/GenBank/DDBJ whole genome shotgun (WGS) entry which is preliminary data.</text>
</comment>
<reference evidence="5 6" key="2">
    <citation type="submission" date="2018-06" db="EMBL/GenBank/DDBJ databases">
        <title>Metagenomic assembly of (sub)arctic Cyanobacteria and their associated microbiome from non-axenic cultures.</title>
        <authorList>
            <person name="Baurain D."/>
        </authorList>
    </citation>
    <scope>NUCLEOTIDE SEQUENCE [LARGE SCALE GENOMIC DNA]</scope>
    <source>
        <strain evidence="5">ULC027bin1</strain>
    </source>
</reference>
<keyword evidence="3" id="KW-1133">Transmembrane helix</keyword>
<keyword evidence="3" id="KW-0812">Transmembrane</keyword>
<gene>
    <name evidence="5" type="ORF">DCF15_21260</name>
</gene>
<evidence type="ECO:0000256" key="2">
    <source>
        <dbReference type="SAM" id="MobiDB-lite"/>
    </source>
</evidence>
<dbReference type="EMBL" id="QBMP01000344">
    <property type="protein sequence ID" value="PZO45769.1"/>
    <property type="molecule type" value="Genomic_DNA"/>
</dbReference>
<dbReference type="AlphaFoldDB" id="A0A2W4WV67"/>